<comment type="caution">
    <text evidence="1">The sequence shown here is derived from an EMBL/GenBank/DDBJ whole genome shotgun (WGS) entry which is preliminary data.</text>
</comment>
<evidence type="ECO:0000313" key="1">
    <source>
        <dbReference type="EMBL" id="KAK9239090.1"/>
    </source>
</evidence>
<dbReference type="EMBL" id="MU971349">
    <property type="protein sequence ID" value="KAK9239090.1"/>
    <property type="molecule type" value="Genomic_DNA"/>
</dbReference>
<dbReference type="Proteomes" id="UP001433508">
    <property type="component" value="Unassembled WGS sequence"/>
</dbReference>
<reference evidence="2" key="1">
    <citation type="journal article" date="2024" name="Front. Bioeng. Biotechnol.">
        <title>Genome-scale model development and genomic sequencing of the oleaginous clade Lipomyces.</title>
        <authorList>
            <person name="Czajka J.J."/>
            <person name="Han Y."/>
            <person name="Kim J."/>
            <person name="Mondo S.J."/>
            <person name="Hofstad B.A."/>
            <person name="Robles A."/>
            <person name="Haridas S."/>
            <person name="Riley R."/>
            <person name="LaButti K."/>
            <person name="Pangilinan J."/>
            <person name="Andreopoulos W."/>
            <person name="Lipzen A."/>
            <person name="Yan J."/>
            <person name="Wang M."/>
            <person name="Ng V."/>
            <person name="Grigoriev I.V."/>
            <person name="Spatafora J.W."/>
            <person name="Magnuson J.K."/>
            <person name="Baker S.E."/>
            <person name="Pomraning K.R."/>
        </authorList>
    </citation>
    <scope>NUCLEOTIDE SEQUENCE [LARGE SCALE GENOMIC DNA]</scope>
    <source>
        <strain evidence="2">CBS 7786</strain>
    </source>
</reference>
<protein>
    <submittedName>
        <fullName evidence="1">Tryptophan synthase beta subunit-like PLP-dependent enzyme</fullName>
    </submittedName>
</protein>
<gene>
    <name evidence="1" type="ORF">V1525DRAFT_373388</name>
</gene>
<proteinExistence type="predicted"/>
<organism evidence="1 2">
    <name type="scientific">Lipomyces kononenkoae</name>
    <name type="common">Yeast</name>
    <dbReference type="NCBI Taxonomy" id="34357"/>
    <lineage>
        <taxon>Eukaryota</taxon>
        <taxon>Fungi</taxon>
        <taxon>Dikarya</taxon>
        <taxon>Ascomycota</taxon>
        <taxon>Saccharomycotina</taxon>
        <taxon>Lipomycetes</taxon>
        <taxon>Lipomycetales</taxon>
        <taxon>Lipomycetaceae</taxon>
        <taxon>Lipomyces</taxon>
    </lineage>
</organism>
<name>A0ACC3T6B9_LIPKO</name>
<keyword evidence="2" id="KW-1185">Reference proteome</keyword>
<evidence type="ECO:0000313" key="2">
    <source>
        <dbReference type="Proteomes" id="UP001433508"/>
    </source>
</evidence>
<accession>A0ACC3T6B9</accession>
<sequence length="351" mass="37489">MTISTDHKVSDNSVAYSTPYIRTPLVYSRSLSKITGSTVLLKLEVLQPSGSFKSRGVGHLVFQALLESPQGIKPHIYSSSGGNAGCAAALAAKTYGCPCTVVVPSTVAPHMVRRLSDTYGANVISHGSMWSEADARVRQMVNEHRGSPAKYCPPFDDPLIWEGNSTMIDEIMEQLTEAGYDKSKLKTISCSVGGGGLFCGLVAGLKRHYPSSGEQPVITAAETYGAESLNASLKAGELVTLPAITSIASSLGADRVASEAFDAAMTYPTMSVVVSDAQAVGSCLKILDEHRLFVEPACGAALAPWYYSEKYDLRTKLNLEDDSISVIVVCGGSTLTLDSILHYRNMFKDEL</sequence>